<feature type="non-terminal residue" evidence="2">
    <location>
        <position position="1"/>
    </location>
</feature>
<evidence type="ECO:0000256" key="1">
    <source>
        <dbReference type="SAM" id="MobiDB-lite"/>
    </source>
</evidence>
<protein>
    <submittedName>
        <fullName evidence="2">NLR family, CARD domain containing 3</fullName>
    </submittedName>
</protein>
<proteinExistence type="predicted"/>
<evidence type="ECO:0000313" key="2">
    <source>
        <dbReference type="EMBL" id="SBR67364.1"/>
    </source>
</evidence>
<sequence length="38" mass="4394">PAWERCRDEGSKGPGQCHEMQQKPEVTEVSFDSIMMLR</sequence>
<dbReference type="EMBL" id="HAEH01001669">
    <property type="protein sequence ID" value="SBR67364.1"/>
    <property type="molecule type" value="Transcribed_RNA"/>
</dbReference>
<reference evidence="2" key="2">
    <citation type="submission" date="2016-06" db="EMBL/GenBank/DDBJ databases">
        <title>The genome of a short-lived fish provides insights into sex chromosome evolution and the genetic control of aging.</title>
        <authorList>
            <person name="Reichwald K."/>
            <person name="Felder M."/>
            <person name="Petzold A."/>
            <person name="Koch P."/>
            <person name="Groth M."/>
            <person name="Platzer M."/>
        </authorList>
    </citation>
    <scope>NUCLEOTIDE SEQUENCE</scope>
    <source>
        <tissue evidence="2">Brain</tissue>
    </source>
</reference>
<feature type="compositionally biased region" description="Basic and acidic residues" evidence="1">
    <location>
        <begin position="1"/>
        <end position="11"/>
    </location>
</feature>
<dbReference type="AlphaFoldDB" id="A0A1A8NET8"/>
<organism evidence="2">
    <name type="scientific">Nothobranchius rachovii</name>
    <name type="common">bluefin notho</name>
    <dbReference type="NCBI Taxonomy" id="451742"/>
    <lineage>
        <taxon>Eukaryota</taxon>
        <taxon>Metazoa</taxon>
        <taxon>Chordata</taxon>
        <taxon>Craniata</taxon>
        <taxon>Vertebrata</taxon>
        <taxon>Euteleostomi</taxon>
        <taxon>Actinopterygii</taxon>
        <taxon>Neopterygii</taxon>
        <taxon>Teleostei</taxon>
        <taxon>Neoteleostei</taxon>
        <taxon>Acanthomorphata</taxon>
        <taxon>Ovalentaria</taxon>
        <taxon>Atherinomorphae</taxon>
        <taxon>Cyprinodontiformes</taxon>
        <taxon>Nothobranchiidae</taxon>
        <taxon>Nothobranchius</taxon>
    </lineage>
</organism>
<feature type="region of interest" description="Disordered" evidence="1">
    <location>
        <begin position="1"/>
        <end position="38"/>
    </location>
</feature>
<name>A0A1A8NET8_9TELE</name>
<accession>A0A1A8NET8</accession>
<reference evidence="2" key="1">
    <citation type="submission" date="2016-05" db="EMBL/GenBank/DDBJ databases">
        <authorList>
            <person name="Lavstsen T."/>
            <person name="Jespersen J.S."/>
        </authorList>
    </citation>
    <scope>NUCLEOTIDE SEQUENCE</scope>
    <source>
        <tissue evidence="2">Brain</tissue>
    </source>
</reference>
<feature type="non-terminal residue" evidence="2">
    <location>
        <position position="38"/>
    </location>
</feature>
<gene>
    <name evidence="2" type="primary">NLRC3</name>
</gene>